<sequence>MAVRFEMKLNVSKIQKEQITKFIEDQDWKDVIAEVKDVPLKRKRKHKTARCSYQQMCVNSTTIVGEMQQEISASSGGADEPQGTVENQGKCPFCLVGPCVVISNSSAPWIGQGQLPSPENSGIRKEIYKRFWKIMDNLGVWYTEEYLDRKTNIGGGEWVVYHRREIMPKCVLDLARSKYPNPKDIPYIGHQWE</sequence>
<proteinExistence type="predicted"/>
<dbReference type="Proteomes" id="UP000683360">
    <property type="component" value="Unassembled WGS sequence"/>
</dbReference>
<dbReference type="EMBL" id="CAJPWZ010001580">
    <property type="protein sequence ID" value="CAG2217893.1"/>
    <property type="molecule type" value="Genomic_DNA"/>
</dbReference>
<reference evidence="1" key="1">
    <citation type="submission" date="2021-03" db="EMBL/GenBank/DDBJ databases">
        <authorList>
            <person name="Bekaert M."/>
        </authorList>
    </citation>
    <scope>NUCLEOTIDE SEQUENCE</scope>
</reference>
<evidence type="ECO:0000313" key="2">
    <source>
        <dbReference type="Proteomes" id="UP000683360"/>
    </source>
</evidence>
<keyword evidence="2" id="KW-1185">Reference proteome</keyword>
<dbReference type="OrthoDB" id="6066344at2759"/>
<evidence type="ECO:0000313" key="1">
    <source>
        <dbReference type="EMBL" id="CAG2217893.1"/>
    </source>
</evidence>
<dbReference type="AlphaFoldDB" id="A0A8S3SLW4"/>
<name>A0A8S3SLW4_MYTED</name>
<accession>A0A8S3SLW4</accession>
<comment type="caution">
    <text evidence="1">The sequence shown here is derived from an EMBL/GenBank/DDBJ whole genome shotgun (WGS) entry which is preliminary data.</text>
</comment>
<gene>
    <name evidence="1" type="ORF">MEDL_31564</name>
</gene>
<organism evidence="1 2">
    <name type="scientific">Mytilus edulis</name>
    <name type="common">Blue mussel</name>
    <dbReference type="NCBI Taxonomy" id="6550"/>
    <lineage>
        <taxon>Eukaryota</taxon>
        <taxon>Metazoa</taxon>
        <taxon>Spiralia</taxon>
        <taxon>Lophotrochozoa</taxon>
        <taxon>Mollusca</taxon>
        <taxon>Bivalvia</taxon>
        <taxon>Autobranchia</taxon>
        <taxon>Pteriomorphia</taxon>
        <taxon>Mytilida</taxon>
        <taxon>Mytiloidea</taxon>
        <taxon>Mytilidae</taxon>
        <taxon>Mytilinae</taxon>
        <taxon>Mytilus</taxon>
    </lineage>
</organism>
<protein>
    <submittedName>
        <fullName evidence="1">Uncharacterized protein</fullName>
    </submittedName>
</protein>